<feature type="transmembrane region" description="Helical" evidence="2">
    <location>
        <begin position="152"/>
        <end position="176"/>
    </location>
</feature>
<keyword evidence="2" id="KW-1133">Transmembrane helix</keyword>
<dbReference type="Proteomes" id="UP000785613">
    <property type="component" value="Unassembled WGS sequence"/>
</dbReference>
<name>A0ABX0LPF2_9BURK</name>
<accession>A0ABX0LPF2</accession>
<feature type="region of interest" description="Disordered" evidence="1">
    <location>
        <begin position="1"/>
        <end position="21"/>
    </location>
</feature>
<sequence length="194" mass="20157">MMTESALQQDTGKSLPQALPDPFPATNMDALNVATPDLVCDCRRMLRYASKNGMLLVEQLVNDIAKLDSILVDKRMEPVSDVAQALVAPWSGAADAGSADAGRTTPGPVNAQVLLLMVHQELSALITPATALTLAVSEPSPGKHRLMGGVPLVVKGAALVAVICALLFMTTAHLLATTDNIADTAQGDAKGAHP</sequence>
<evidence type="ECO:0000313" key="3">
    <source>
        <dbReference type="EMBL" id="NHZ33334.1"/>
    </source>
</evidence>
<keyword evidence="4" id="KW-1185">Reference proteome</keyword>
<keyword evidence="2" id="KW-0812">Transmembrane</keyword>
<evidence type="ECO:0000256" key="2">
    <source>
        <dbReference type="SAM" id="Phobius"/>
    </source>
</evidence>
<gene>
    <name evidence="3" type="ORF">F0185_06990</name>
</gene>
<dbReference type="EMBL" id="VUYU01000004">
    <property type="protein sequence ID" value="NHZ33334.1"/>
    <property type="molecule type" value="Genomic_DNA"/>
</dbReference>
<keyword evidence="2" id="KW-0472">Membrane</keyword>
<dbReference type="RefSeq" id="WP_167222910.1">
    <property type="nucleotide sequence ID" value="NZ_VUYU01000004.1"/>
</dbReference>
<feature type="compositionally biased region" description="Polar residues" evidence="1">
    <location>
        <begin position="1"/>
        <end position="14"/>
    </location>
</feature>
<comment type="caution">
    <text evidence="3">The sequence shown here is derived from an EMBL/GenBank/DDBJ whole genome shotgun (WGS) entry which is preliminary data.</text>
</comment>
<evidence type="ECO:0000313" key="4">
    <source>
        <dbReference type="Proteomes" id="UP000785613"/>
    </source>
</evidence>
<protein>
    <submittedName>
        <fullName evidence="3">Uncharacterized protein</fullName>
    </submittedName>
</protein>
<evidence type="ECO:0000256" key="1">
    <source>
        <dbReference type="SAM" id="MobiDB-lite"/>
    </source>
</evidence>
<organism evidence="3 4">
    <name type="scientific">Massilia rubra</name>
    <dbReference type="NCBI Taxonomy" id="2607910"/>
    <lineage>
        <taxon>Bacteria</taxon>
        <taxon>Pseudomonadati</taxon>
        <taxon>Pseudomonadota</taxon>
        <taxon>Betaproteobacteria</taxon>
        <taxon>Burkholderiales</taxon>
        <taxon>Oxalobacteraceae</taxon>
        <taxon>Telluria group</taxon>
        <taxon>Massilia</taxon>
    </lineage>
</organism>
<proteinExistence type="predicted"/>
<reference evidence="3 4" key="1">
    <citation type="submission" date="2019-09" db="EMBL/GenBank/DDBJ databases">
        <title>Taxonomy of Antarctic Massilia spp.: description of Massilia rubra sp. nov., Massilia aquatica sp. nov., Massilia mucilaginosa sp. nov., Massilia frigida sp. nov. isolated from streams, lakes and regoliths.</title>
        <authorList>
            <person name="Holochova P."/>
            <person name="Sedlacek I."/>
            <person name="Kralova S."/>
            <person name="Maslanova I."/>
            <person name="Busse H.-J."/>
            <person name="Stankova E."/>
            <person name="Vrbovska V."/>
            <person name="Kovarovic V."/>
            <person name="Bartak M."/>
            <person name="Svec P."/>
            <person name="Pantucek R."/>
        </authorList>
    </citation>
    <scope>NUCLEOTIDE SEQUENCE [LARGE SCALE GENOMIC DNA]</scope>
    <source>
        <strain evidence="3 4">CCM 8692</strain>
    </source>
</reference>